<dbReference type="AlphaFoldDB" id="A0A061QUY5"/>
<name>A0A061QUY5_9CHLO</name>
<keyword evidence="2" id="KW-0646">Protease inhibitor</keyword>
<dbReference type="GO" id="GO:0004867">
    <property type="term" value="F:serine-type endopeptidase inhibitor activity"/>
    <property type="evidence" value="ECO:0007669"/>
    <property type="project" value="UniProtKB-KW"/>
</dbReference>
<dbReference type="GO" id="GO:0009611">
    <property type="term" value="P:response to wounding"/>
    <property type="evidence" value="ECO:0007669"/>
    <property type="project" value="InterPro"/>
</dbReference>
<gene>
    <name evidence="5" type="ORF">TSPGSL018_18228</name>
</gene>
<dbReference type="InterPro" id="IPR000864">
    <property type="entry name" value="Prot_inh_pot1"/>
</dbReference>
<sequence>RFPLKTKASVPNILSSFVTYPNMPSTKSDPAKWTHLRAEELQTDAEVANGRAKANCSWCSSKWAAIALLAAGVCLLVVSLSIGLAHREKPGKSSWPECVGISGERCVQIIASERPELEVKVGDVNAAYTMDYNPGRVRVFVDRRSGICSVEPFVG</sequence>
<keyword evidence="4" id="KW-1133">Transmembrane helix</keyword>
<evidence type="ECO:0000256" key="1">
    <source>
        <dbReference type="ARBA" id="ARBA00008210"/>
    </source>
</evidence>
<evidence type="ECO:0000256" key="2">
    <source>
        <dbReference type="ARBA" id="ARBA00022690"/>
    </source>
</evidence>
<keyword evidence="4" id="KW-0472">Membrane</keyword>
<reference evidence="5" key="1">
    <citation type="submission" date="2014-05" db="EMBL/GenBank/DDBJ databases">
        <title>The transcriptome of the halophilic microalga Tetraselmis sp. GSL018 isolated from the Great Salt Lake, Utah.</title>
        <authorList>
            <person name="Jinkerson R.E."/>
            <person name="D'Adamo S."/>
            <person name="Posewitz M.C."/>
        </authorList>
    </citation>
    <scope>NUCLEOTIDE SEQUENCE</scope>
    <source>
        <strain evidence="5">GSL018</strain>
    </source>
</reference>
<organism evidence="5">
    <name type="scientific">Tetraselmis sp. GSL018</name>
    <dbReference type="NCBI Taxonomy" id="582737"/>
    <lineage>
        <taxon>Eukaryota</taxon>
        <taxon>Viridiplantae</taxon>
        <taxon>Chlorophyta</taxon>
        <taxon>core chlorophytes</taxon>
        <taxon>Chlorodendrophyceae</taxon>
        <taxon>Chlorodendrales</taxon>
        <taxon>Chlorodendraceae</taxon>
        <taxon>Tetraselmis</taxon>
    </lineage>
</organism>
<dbReference type="Pfam" id="PF00280">
    <property type="entry name" value="potato_inhibit"/>
    <property type="match status" value="1"/>
</dbReference>
<evidence type="ECO:0000313" key="5">
    <source>
        <dbReference type="EMBL" id="JAC64477.1"/>
    </source>
</evidence>
<keyword evidence="3" id="KW-0722">Serine protease inhibitor</keyword>
<evidence type="ECO:0000256" key="4">
    <source>
        <dbReference type="SAM" id="Phobius"/>
    </source>
</evidence>
<proteinExistence type="inferred from homology"/>
<protein>
    <submittedName>
        <fullName evidence="5">Uncharacterized protein</fullName>
    </submittedName>
</protein>
<comment type="similarity">
    <text evidence="1">Belongs to the protease inhibitor I13 (potato type I serine protease inhibitor) family.</text>
</comment>
<dbReference type="InterPro" id="IPR036354">
    <property type="entry name" value="Prot_inh_pot1_sf"/>
</dbReference>
<evidence type="ECO:0000256" key="3">
    <source>
        <dbReference type="ARBA" id="ARBA00022900"/>
    </source>
</evidence>
<keyword evidence="4" id="KW-0812">Transmembrane</keyword>
<dbReference type="Gene3D" id="3.30.10.10">
    <property type="entry name" value="Trypsin Inhibitor V, subunit A"/>
    <property type="match status" value="1"/>
</dbReference>
<feature type="transmembrane region" description="Helical" evidence="4">
    <location>
        <begin position="63"/>
        <end position="85"/>
    </location>
</feature>
<accession>A0A061QUY5</accession>
<dbReference type="PANTHER" id="PTHR33091">
    <property type="entry name" value="PROTEIN, PUTATIVE, EXPRESSED-RELATED"/>
    <property type="match status" value="1"/>
</dbReference>
<dbReference type="PANTHER" id="PTHR33091:SF53">
    <property type="entry name" value="OS08G0441300 PROTEIN"/>
    <property type="match status" value="1"/>
</dbReference>
<dbReference type="SUPFAM" id="SSF54654">
    <property type="entry name" value="CI-2 family of serine protease inhibitors"/>
    <property type="match status" value="1"/>
</dbReference>
<feature type="non-terminal residue" evidence="5">
    <location>
        <position position="1"/>
    </location>
</feature>
<dbReference type="EMBL" id="GBEZ01022360">
    <property type="protein sequence ID" value="JAC64477.1"/>
    <property type="molecule type" value="Transcribed_RNA"/>
</dbReference>